<dbReference type="AlphaFoldDB" id="A0A1G2Q2L3"/>
<evidence type="ECO:0000313" key="10">
    <source>
        <dbReference type="EMBL" id="OHA54810.1"/>
    </source>
</evidence>
<dbReference type="Gene3D" id="3.90.1150.10">
    <property type="entry name" value="Aspartate Aminotransferase, domain 1"/>
    <property type="match status" value="1"/>
</dbReference>
<dbReference type="EMBL" id="MHTC01000038">
    <property type="protein sequence ID" value="OHA54810.1"/>
    <property type="molecule type" value="Genomic_DNA"/>
</dbReference>
<dbReference type="InterPro" id="IPR000192">
    <property type="entry name" value="Aminotrans_V_dom"/>
</dbReference>
<dbReference type="InterPro" id="IPR020578">
    <property type="entry name" value="Aminotrans_V_PyrdxlP_BS"/>
</dbReference>
<dbReference type="SUPFAM" id="SSF53383">
    <property type="entry name" value="PLP-dependent transferases"/>
    <property type="match status" value="1"/>
</dbReference>
<accession>A0A1G2Q2L3</accession>
<dbReference type="InterPro" id="IPR010970">
    <property type="entry name" value="Cys_dSase_SufS"/>
</dbReference>
<keyword evidence="4 8" id="KW-0808">Transferase</keyword>
<dbReference type="PANTHER" id="PTHR43586">
    <property type="entry name" value="CYSTEINE DESULFURASE"/>
    <property type="match status" value="1"/>
</dbReference>
<evidence type="ECO:0000259" key="9">
    <source>
        <dbReference type="Pfam" id="PF00266"/>
    </source>
</evidence>
<reference evidence="10 11" key="1">
    <citation type="journal article" date="2016" name="Nat. Commun.">
        <title>Thousands of microbial genomes shed light on interconnected biogeochemical processes in an aquifer system.</title>
        <authorList>
            <person name="Anantharaman K."/>
            <person name="Brown C.T."/>
            <person name="Hug L.A."/>
            <person name="Sharon I."/>
            <person name="Castelle C.J."/>
            <person name="Probst A.J."/>
            <person name="Thomas B.C."/>
            <person name="Singh A."/>
            <person name="Wilkins M.J."/>
            <person name="Karaoz U."/>
            <person name="Brodie E.L."/>
            <person name="Williams K.H."/>
            <person name="Hubbard S.S."/>
            <person name="Banfield J.F."/>
        </authorList>
    </citation>
    <scope>NUCLEOTIDE SEQUENCE [LARGE SCALE GENOMIC DNA]</scope>
</reference>
<proteinExistence type="inferred from homology"/>
<dbReference type="PANTHER" id="PTHR43586:SF8">
    <property type="entry name" value="CYSTEINE DESULFURASE 1, CHLOROPLASTIC"/>
    <property type="match status" value="1"/>
</dbReference>
<dbReference type="GO" id="GO:0030170">
    <property type="term" value="F:pyridoxal phosphate binding"/>
    <property type="evidence" value="ECO:0007669"/>
    <property type="project" value="UniProtKB-UniRule"/>
</dbReference>
<dbReference type="CDD" id="cd06453">
    <property type="entry name" value="SufS_like"/>
    <property type="match status" value="1"/>
</dbReference>
<evidence type="ECO:0000313" key="11">
    <source>
        <dbReference type="Proteomes" id="UP000177575"/>
    </source>
</evidence>
<comment type="cofactor">
    <cofactor evidence="1 7">
        <name>pyridoxal 5'-phosphate</name>
        <dbReference type="ChEBI" id="CHEBI:597326"/>
    </cofactor>
</comment>
<dbReference type="InterPro" id="IPR015421">
    <property type="entry name" value="PyrdxlP-dep_Trfase_major"/>
</dbReference>
<comment type="function">
    <text evidence="8">Catalyzes the removal of elemental sulfur and selenium atoms from L-cysteine, L-cystine, L-selenocysteine, and L-selenocystine to produce L-alanine.</text>
</comment>
<feature type="domain" description="Aminotransferase class V" evidence="9">
    <location>
        <begin position="23"/>
        <end position="393"/>
    </location>
</feature>
<evidence type="ECO:0000256" key="1">
    <source>
        <dbReference type="ARBA" id="ARBA00001933"/>
    </source>
</evidence>
<sequence length="406" mass="44095">MKYQLGKTLKEEFPIFIHHRDLVFLDNAASCQKPKVVLEAMDKLYRTSYANVHRGVYSISEAATNMYEESRVMVAKFINAKTEAEVIFTRNATEALNVAAFSVAELLQPGDEVLLTQLEHHASLVPWQMAAKKHQLKLNFIPVNSEGRLELENIDKIITPRTKVLAITAMSNVTGTVTELDVLIPKAKAAGAIVIIDAAQAVQHLPLDVQALGCDLLAFSGHKIFGPSGVGVLWGKLDLLQKLEPFEYGGSMISEVSYATASFAEPPAKFEAGTPPIAEVIGLGAAIKFVQEIGSEAILEYENDLTAYGLEQLKKVPGLRLIGPADQHLRGPVFAFVMEGVHPHDIASILDGVGVAVRAGHHCAMPLHKRFGIPATTRASFTIYNSEEDVGALVAGLNKARQLLVM</sequence>
<dbReference type="GO" id="GO:0031071">
    <property type="term" value="F:cysteine desulfurase activity"/>
    <property type="evidence" value="ECO:0007669"/>
    <property type="project" value="UniProtKB-UniRule"/>
</dbReference>
<protein>
    <recommendedName>
        <fullName evidence="3 8">Cysteine desulfurase</fullName>
        <ecNumber evidence="3 8">2.8.1.7</ecNumber>
    </recommendedName>
</protein>
<organism evidence="10 11">
    <name type="scientific">Candidatus Veblenbacteria bacterium RIFOXYB1_FULL_43_13</name>
    <dbReference type="NCBI Taxonomy" id="1802426"/>
    <lineage>
        <taxon>Bacteria</taxon>
        <taxon>Candidatus Vebleniibacteriota</taxon>
    </lineage>
</organism>
<dbReference type="NCBIfam" id="TIGR01979">
    <property type="entry name" value="sufS"/>
    <property type="match status" value="1"/>
</dbReference>
<dbReference type="Gene3D" id="3.40.640.10">
    <property type="entry name" value="Type I PLP-dependent aspartate aminotransferase-like (Major domain)"/>
    <property type="match status" value="1"/>
</dbReference>
<dbReference type="Pfam" id="PF00266">
    <property type="entry name" value="Aminotran_5"/>
    <property type="match status" value="1"/>
</dbReference>
<evidence type="ECO:0000256" key="7">
    <source>
        <dbReference type="RuleBase" id="RU004504"/>
    </source>
</evidence>
<evidence type="ECO:0000256" key="2">
    <source>
        <dbReference type="ARBA" id="ARBA00010447"/>
    </source>
</evidence>
<evidence type="ECO:0000256" key="8">
    <source>
        <dbReference type="RuleBase" id="RU004506"/>
    </source>
</evidence>
<comment type="catalytic activity">
    <reaction evidence="6 8">
        <text>(sulfur carrier)-H + L-cysteine = (sulfur carrier)-SH + L-alanine</text>
        <dbReference type="Rhea" id="RHEA:43892"/>
        <dbReference type="Rhea" id="RHEA-COMP:14737"/>
        <dbReference type="Rhea" id="RHEA-COMP:14739"/>
        <dbReference type="ChEBI" id="CHEBI:29917"/>
        <dbReference type="ChEBI" id="CHEBI:35235"/>
        <dbReference type="ChEBI" id="CHEBI:57972"/>
        <dbReference type="ChEBI" id="CHEBI:64428"/>
        <dbReference type="EC" id="2.8.1.7"/>
    </reaction>
</comment>
<dbReference type="GO" id="GO:0006534">
    <property type="term" value="P:cysteine metabolic process"/>
    <property type="evidence" value="ECO:0007669"/>
    <property type="project" value="UniProtKB-UniRule"/>
</dbReference>
<dbReference type="PROSITE" id="PS00595">
    <property type="entry name" value="AA_TRANSFER_CLASS_5"/>
    <property type="match status" value="1"/>
</dbReference>
<evidence type="ECO:0000256" key="5">
    <source>
        <dbReference type="ARBA" id="ARBA00022898"/>
    </source>
</evidence>
<dbReference type="InterPro" id="IPR015422">
    <property type="entry name" value="PyrdxlP-dep_Trfase_small"/>
</dbReference>
<keyword evidence="5 8" id="KW-0663">Pyridoxal phosphate</keyword>
<evidence type="ECO:0000256" key="4">
    <source>
        <dbReference type="ARBA" id="ARBA00022679"/>
    </source>
</evidence>
<gene>
    <name evidence="10" type="ORF">A2388_01645</name>
</gene>
<evidence type="ECO:0000256" key="6">
    <source>
        <dbReference type="ARBA" id="ARBA00050776"/>
    </source>
</evidence>
<dbReference type="InterPro" id="IPR015424">
    <property type="entry name" value="PyrdxlP-dep_Trfase"/>
</dbReference>
<dbReference type="EC" id="2.8.1.7" evidence="3 8"/>
<dbReference type="Proteomes" id="UP000177575">
    <property type="component" value="Unassembled WGS sequence"/>
</dbReference>
<comment type="similarity">
    <text evidence="2 8">Belongs to the class-V pyridoxal-phosphate-dependent aminotransferase family. Csd subfamily.</text>
</comment>
<evidence type="ECO:0000256" key="3">
    <source>
        <dbReference type="ARBA" id="ARBA00012239"/>
    </source>
</evidence>
<name>A0A1G2Q2L3_9BACT</name>
<comment type="caution">
    <text evidence="10">The sequence shown here is derived from an EMBL/GenBank/DDBJ whole genome shotgun (WGS) entry which is preliminary data.</text>
</comment>